<feature type="region of interest" description="Disordered" evidence="1">
    <location>
        <begin position="63"/>
        <end position="94"/>
    </location>
</feature>
<reference evidence="2 3" key="1">
    <citation type="submission" date="2021-07" db="EMBL/GenBank/DDBJ databases">
        <authorList>
            <consortium name="Genoscope - CEA"/>
            <person name="William W."/>
        </authorList>
    </citation>
    <scope>NUCLEOTIDE SEQUENCE [LARGE SCALE GENOMIC DNA]</scope>
</reference>
<dbReference type="Gramene" id="A09p47060.2_BraZ1">
    <property type="protein sequence ID" value="A09p47060.2_BraZ1.CDS.1"/>
    <property type="gene ID" value="A09g47060.2_BraZ1"/>
</dbReference>
<accession>A0A8D9G117</accession>
<protein>
    <submittedName>
        <fullName evidence="2">Uncharacterized protein</fullName>
    </submittedName>
</protein>
<dbReference type="Proteomes" id="UP000694005">
    <property type="component" value="Chromosome A09"/>
</dbReference>
<evidence type="ECO:0000313" key="3">
    <source>
        <dbReference type="Proteomes" id="UP000694005"/>
    </source>
</evidence>
<feature type="compositionally biased region" description="Low complexity" evidence="1">
    <location>
        <begin position="63"/>
        <end position="86"/>
    </location>
</feature>
<gene>
    <name evidence="2" type="ORF">BRAPAZ1V2_A09P47060.2</name>
</gene>
<evidence type="ECO:0000313" key="2">
    <source>
        <dbReference type="EMBL" id="CAG7864239.1"/>
    </source>
</evidence>
<proteinExistence type="predicted"/>
<evidence type="ECO:0000256" key="1">
    <source>
        <dbReference type="SAM" id="MobiDB-lite"/>
    </source>
</evidence>
<name>A0A8D9G117_BRACM</name>
<sequence>MELPNDTFYWACINEFIEDAFWRKYFIDRDESTFKEKIQFLQALTGYTRDDDFVGKRLSSCKPFGSPSSSGFHSGSPSSGGNNSWGQTSAGQWGSTSTYSVMGYATRCSAMRYTT</sequence>
<dbReference type="AlphaFoldDB" id="A0A8D9G117"/>
<dbReference type="EMBL" id="LS974625">
    <property type="protein sequence ID" value="CAG7864239.1"/>
    <property type="molecule type" value="Genomic_DNA"/>
</dbReference>
<organism evidence="2 3">
    <name type="scientific">Brassica campestris</name>
    <name type="common">Field mustard</name>
    <dbReference type="NCBI Taxonomy" id="3711"/>
    <lineage>
        <taxon>Eukaryota</taxon>
        <taxon>Viridiplantae</taxon>
        <taxon>Streptophyta</taxon>
        <taxon>Embryophyta</taxon>
        <taxon>Tracheophyta</taxon>
        <taxon>Spermatophyta</taxon>
        <taxon>Magnoliopsida</taxon>
        <taxon>eudicotyledons</taxon>
        <taxon>Gunneridae</taxon>
        <taxon>Pentapetalae</taxon>
        <taxon>rosids</taxon>
        <taxon>malvids</taxon>
        <taxon>Brassicales</taxon>
        <taxon>Brassicaceae</taxon>
        <taxon>Brassiceae</taxon>
        <taxon>Brassica</taxon>
    </lineage>
</organism>